<keyword evidence="1" id="KW-0808">Transferase</keyword>
<protein>
    <submittedName>
        <fullName evidence="1">Serine/threonine-protein kinase SRK2E</fullName>
    </submittedName>
</protein>
<comment type="caution">
    <text evidence="1">The sequence shown here is derived from an EMBL/GenBank/DDBJ whole genome shotgun (WGS) entry which is preliminary data.</text>
</comment>
<feature type="non-terminal residue" evidence="1">
    <location>
        <position position="1"/>
    </location>
</feature>
<dbReference type="GO" id="GO:0016301">
    <property type="term" value="F:kinase activity"/>
    <property type="evidence" value="ECO:0007669"/>
    <property type="project" value="UniProtKB-KW"/>
</dbReference>
<dbReference type="AlphaFoldDB" id="A0A699ZQY8"/>
<evidence type="ECO:0000313" key="2">
    <source>
        <dbReference type="Proteomes" id="UP000485058"/>
    </source>
</evidence>
<organism evidence="1 2">
    <name type="scientific">Haematococcus lacustris</name>
    <name type="common">Green alga</name>
    <name type="synonym">Haematococcus pluvialis</name>
    <dbReference type="NCBI Taxonomy" id="44745"/>
    <lineage>
        <taxon>Eukaryota</taxon>
        <taxon>Viridiplantae</taxon>
        <taxon>Chlorophyta</taxon>
        <taxon>core chlorophytes</taxon>
        <taxon>Chlorophyceae</taxon>
        <taxon>CS clade</taxon>
        <taxon>Chlamydomonadales</taxon>
        <taxon>Haematococcaceae</taxon>
        <taxon>Haematococcus</taxon>
    </lineage>
</organism>
<evidence type="ECO:0000313" key="1">
    <source>
        <dbReference type="EMBL" id="GFH21216.1"/>
    </source>
</evidence>
<dbReference type="Proteomes" id="UP000485058">
    <property type="component" value="Unassembled WGS sequence"/>
</dbReference>
<reference evidence="1 2" key="1">
    <citation type="submission" date="2020-02" db="EMBL/GenBank/DDBJ databases">
        <title>Draft genome sequence of Haematococcus lacustris strain NIES-144.</title>
        <authorList>
            <person name="Morimoto D."/>
            <person name="Nakagawa S."/>
            <person name="Yoshida T."/>
            <person name="Sawayama S."/>
        </authorList>
    </citation>
    <scope>NUCLEOTIDE SEQUENCE [LARGE SCALE GENOMIC DNA]</scope>
    <source>
        <strain evidence="1 2">NIES-144</strain>
    </source>
</reference>
<sequence>QIDKNVEREILNHRMLVHPNIVAFKEELFERIVKAGRFCEDEARYFFQVAGADAFD</sequence>
<dbReference type="EMBL" id="BLLF01001782">
    <property type="protein sequence ID" value="GFH21216.1"/>
    <property type="molecule type" value="Genomic_DNA"/>
</dbReference>
<gene>
    <name evidence="1" type="ORF">HaLaN_18473</name>
</gene>
<dbReference type="Gene3D" id="3.30.200.20">
    <property type="entry name" value="Phosphorylase Kinase, domain 1"/>
    <property type="match status" value="1"/>
</dbReference>
<accession>A0A699ZQY8</accession>
<proteinExistence type="predicted"/>
<keyword evidence="2" id="KW-1185">Reference proteome</keyword>
<name>A0A699ZQY8_HAELA</name>
<keyword evidence="1" id="KW-0418">Kinase</keyword>